<dbReference type="Gene3D" id="3.40.190.10">
    <property type="entry name" value="Periplasmic binding protein-like II"/>
    <property type="match status" value="1"/>
</dbReference>
<proteinExistence type="predicted"/>
<protein>
    <submittedName>
        <fullName evidence="1">Uncharacterized protein</fullName>
    </submittedName>
</protein>
<name>A0ABP3WQP0_9ALTE</name>
<reference evidence="2" key="1">
    <citation type="journal article" date="2019" name="Int. J. Syst. Evol. Microbiol.">
        <title>The Global Catalogue of Microorganisms (GCM) 10K type strain sequencing project: providing services to taxonomists for standard genome sequencing and annotation.</title>
        <authorList>
            <consortium name="The Broad Institute Genomics Platform"/>
            <consortium name="The Broad Institute Genome Sequencing Center for Infectious Disease"/>
            <person name="Wu L."/>
            <person name="Ma J."/>
        </authorList>
    </citation>
    <scope>NUCLEOTIDE SEQUENCE [LARGE SCALE GENOMIC DNA]</scope>
    <source>
        <strain evidence="2">JCM 15896</strain>
    </source>
</reference>
<evidence type="ECO:0000313" key="2">
    <source>
        <dbReference type="Proteomes" id="UP001500359"/>
    </source>
</evidence>
<dbReference type="Proteomes" id="UP001500359">
    <property type="component" value="Unassembled WGS sequence"/>
</dbReference>
<comment type="caution">
    <text evidence="1">The sequence shown here is derived from an EMBL/GenBank/DDBJ whole genome shotgun (WGS) entry which is preliminary data.</text>
</comment>
<gene>
    <name evidence="1" type="ORF">GCM10009114_14190</name>
</gene>
<evidence type="ECO:0000313" key="1">
    <source>
        <dbReference type="EMBL" id="GAA0855389.1"/>
    </source>
</evidence>
<sequence length="69" mass="7845">MLNAIAESLFAGFLYLVVNKHPNDPLPLLAQEFLRFVLAKIAQERVWREGHFSIPADVFGCQLKTMLSE</sequence>
<organism evidence="1 2">
    <name type="scientific">Aliiglaciecola litoralis</name>
    <dbReference type="NCBI Taxonomy" id="582857"/>
    <lineage>
        <taxon>Bacteria</taxon>
        <taxon>Pseudomonadati</taxon>
        <taxon>Pseudomonadota</taxon>
        <taxon>Gammaproteobacteria</taxon>
        <taxon>Alteromonadales</taxon>
        <taxon>Alteromonadaceae</taxon>
        <taxon>Aliiglaciecola</taxon>
    </lineage>
</organism>
<accession>A0ABP3WQP0</accession>
<keyword evidence="2" id="KW-1185">Reference proteome</keyword>
<dbReference type="EMBL" id="BAAAFD010000003">
    <property type="protein sequence ID" value="GAA0855389.1"/>
    <property type="molecule type" value="Genomic_DNA"/>
</dbReference>